<dbReference type="PANTHER" id="PTHR11412:SF136">
    <property type="entry name" value="CD109 ANTIGEN"/>
    <property type="match status" value="1"/>
</dbReference>
<proteinExistence type="predicted"/>
<comment type="caution">
    <text evidence="4">The sequence shown here is derived from an EMBL/GenBank/DDBJ whole genome shotgun (WGS) entry which is preliminary data.</text>
</comment>
<dbReference type="Gene3D" id="2.60.40.10">
    <property type="entry name" value="Immunoglobulins"/>
    <property type="match status" value="1"/>
</dbReference>
<accession>X1K2Q6</accession>
<dbReference type="InterPro" id="IPR050473">
    <property type="entry name" value="A2M/Complement_sys"/>
</dbReference>
<dbReference type="GO" id="GO:0004866">
    <property type="term" value="F:endopeptidase inhibitor activity"/>
    <property type="evidence" value="ECO:0007669"/>
    <property type="project" value="InterPro"/>
</dbReference>
<protein>
    <recommendedName>
        <fullName evidence="3">Alpha-2-macroglobulin domain-containing protein</fullName>
    </recommendedName>
</protein>
<dbReference type="AlphaFoldDB" id="X1K2Q6"/>
<dbReference type="InterPro" id="IPR013783">
    <property type="entry name" value="Ig-like_fold"/>
</dbReference>
<dbReference type="EMBL" id="BARU01044077">
    <property type="protein sequence ID" value="GAH76363.1"/>
    <property type="molecule type" value="Genomic_DNA"/>
</dbReference>
<dbReference type="SMART" id="SM01360">
    <property type="entry name" value="A2M"/>
    <property type="match status" value="1"/>
</dbReference>
<feature type="non-terminal residue" evidence="4">
    <location>
        <position position="152"/>
    </location>
</feature>
<dbReference type="InterPro" id="IPR001599">
    <property type="entry name" value="Macroglobln_a2"/>
</dbReference>
<dbReference type="Pfam" id="PF00207">
    <property type="entry name" value="A2M"/>
    <property type="match status" value="1"/>
</dbReference>
<reference evidence="4" key="1">
    <citation type="journal article" date="2014" name="Front. Microbiol.">
        <title>High frequency of phylogenetically diverse reductive dehalogenase-homologous genes in deep subseafloor sedimentary metagenomes.</title>
        <authorList>
            <person name="Kawai M."/>
            <person name="Futagami T."/>
            <person name="Toyoda A."/>
            <person name="Takaki Y."/>
            <person name="Nishi S."/>
            <person name="Hori S."/>
            <person name="Arai W."/>
            <person name="Tsubouchi T."/>
            <person name="Morono Y."/>
            <person name="Uchiyama I."/>
            <person name="Ito T."/>
            <person name="Fujiyama A."/>
            <person name="Inagaki F."/>
            <person name="Takami H."/>
        </authorList>
    </citation>
    <scope>NUCLEOTIDE SEQUENCE</scope>
    <source>
        <strain evidence="4">Expedition CK06-06</strain>
    </source>
</reference>
<dbReference type="Gene3D" id="2.20.130.20">
    <property type="match status" value="1"/>
</dbReference>
<organism evidence="4">
    <name type="scientific">marine sediment metagenome</name>
    <dbReference type="NCBI Taxonomy" id="412755"/>
    <lineage>
        <taxon>unclassified sequences</taxon>
        <taxon>metagenomes</taxon>
        <taxon>ecological metagenomes</taxon>
    </lineage>
</organism>
<dbReference type="PANTHER" id="PTHR11412">
    <property type="entry name" value="MACROGLOBULIN / COMPLEMENT"/>
    <property type="match status" value="1"/>
</dbReference>
<evidence type="ECO:0000313" key="4">
    <source>
        <dbReference type="EMBL" id="GAH76363.1"/>
    </source>
</evidence>
<sequence>MLEQAADRAMLPMAAVAGIAEMKKAGVVRTETGKKLGIKKPGEPRVREFFPETFVFEPALITDAKGEARMSVTMPDAITTWRITAFASSQKGELGSILSQLKVFQEFFVDIDLPVALTEGDEISIPVAIYNYLPREQEIRLVLQEEEWFDIL</sequence>
<evidence type="ECO:0000259" key="3">
    <source>
        <dbReference type="SMART" id="SM01360"/>
    </source>
</evidence>
<gene>
    <name evidence="4" type="ORF">S03H2_67353</name>
</gene>
<name>X1K2Q6_9ZZZZ</name>
<feature type="domain" description="Alpha-2-macroglobulin" evidence="3">
    <location>
        <begin position="53"/>
        <end position="143"/>
    </location>
</feature>
<keyword evidence="2" id="KW-0882">Thioester bond</keyword>
<keyword evidence="1" id="KW-0732">Signal</keyword>
<evidence type="ECO:0000256" key="2">
    <source>
        <dbReference type="ARBA" id="ARBA00022966"/>
    </source>
</evidence>
<evidence type="ECO:0000256" key="1">
    <source>
        <dbReference type="ARBA" id="ARBA00022729"/>
    </source>
</evidence>